<evidence type="ECO:0000256" key="7">
    <source>
        <dbReference type="ARBA" id="ARBA00023128"/>
    </source>
</evidence>
<keyword evidence="5" id="KW-0677">Repeat</keyword>
<name>A0A0L0H4T2_SPIPD</name>
<feature type="transmembrane region" description="Helical" evidence="11">
    <location>
        <begin position="154"/>
        <end position="172"/>
    </location>
</feature>
<dbReference type="InterPro" id="IPR018108">
    <property type="entry name" value="MCP_transmembrane"/>
</dbReference>
<dbReference type="GeneID" id="27691534"/>
<evidence type="ECO:0000256" key="3">
    <source>
        <dbReference type="ARBA" id="ARBA00022448"/>
    </source>
</evidence>
<dbReference type="VEuPathDB" id="FungiDB:SPPG_08365"/>
<dbReference type="OrthoDB" id="14252at2759"/>
<organism evidence="12 13">
    <name type="scientific">Spizellomyces punctatus (strain DAOM BR117)</name>
    <dbReference type="NCBI Taxonomy" id="645134"/>
    <lineage>
        <taxon>Eukaryota</taxon>
        <taxon>Fungi</taxon>
        <taxon>Fungi incertae sedis</taxon>
        <taxon>Chytridiomycota</taxon>
        <taxon>Chytridiomycota incertae sedis</taxon>
        <taxon>Chytridiomycetes</taxon>
        <taxon>Spizellomycetales</taxon>
        <taxon>Spizellomycetaceae</taxon>
        <taxon>Spizellomyces</taxon>
    </lineage>
</organism>
<dbReference type="OMA" id="WVTATPF"/>
<dbReference type="EMBL" id="KQ257470">
    <property type="protein sequence ID" value="KNC96212.1"/>
    <property type="molecule type" value="Genomic_DNA"/>
</dbReference>
<dbReference type="GO" id="GO:0031966">
    <property type="term" value="C:mitochondrial membrane"/>
    <property type="evidence" value="ECO:0007669"/>
    <property type="project" value="UniProtKB-SubCell"/>
</dbReference>
<evidence type="ECO:0000256" key="2">
    <source>
        <dbReference type="ARBA" id="ARBA00006375"/>
    </source>
</evidence>
<dbReference type="Proteomes" id="UP000053201">
    <property type="component" value="Unassembled WGS sequence"/>
</dbReference>
<dbReference type="PANTHER" id="PTHR45624:SF10">
    <property type="entry name" value="SLC (SOLUTE CARRIER) HOMOLOG"/>
    <property type="match status" value="1"/>
</dbReference>
<comment type="similarity">
    <text evidence="2 10">Belongs to the mitochondrial carrier (TC 2.A.29) family.</text>
</comment>
<evidence type="ECO:0008006" key="14">
    <source>
        <dbReference type="Google" id="ProtNLM"/>
    </source>
</evidence>
<dbReference type="PRINTS" id="PR00926">
    <property type="entry name" value="MITOCARRIER"/>
</dbReference>
<dbReference type="InterPro" id="IPR002067">
    <property type="entry name" value="MCP"/>
</dbReference>
<keyword evidence="3 10" id="KW-0813">Transport</keyword>
<dbReference type="eggNOG" id="KOG0762">
    <property type="taxonomic scope" value="Eukaryota"/>
</dbReference>
<sequence length="353" mass="39095">MAEPMESAFATDVHGHSKLGVDFAAGIVGGVREFWQGIHWYAFRNVQDLRFYVCSTEMLTADSWFLFRASLGYNKVSVTAFVGVSVDRRAVILTVWPIVAFQSTFAKSGNAREERVYGLYKGMASPLVGVAVINSLLFGVYGFFLRHLGPGENAVWSIFLAGSASGAVNAFFSCPMELVKIRLQNQRSTSTLQGQIPIYKGPLDCMRQIYRTNGLRGFYRGLACTLWRETPSYGAYFASYEILCRMMLPEDAPTNEPSPKLLFAGGLAGVVAWLVTYPFDVVKTRLQSVEQETKPLYKGTFHCMRTIIRSEGWGVLFSGWGATAIRAFPTNAATFYAVCWAKNILNNLGSDDG</sequence>
<evidence type="ECO:0000256" key="5">
    <source>
        <dbReference type="ARBA" id="ARBA00022737"/>
    </source>
</evidence>
<keyword evidence="13" id="KW-1185">Reference proteome</keyword>
<evidence type="ECO:0000256" key="8">
    <source>
        <dbReference type="ARBA" id="ARBA00023136"/>
    </source>
</evidence>
<keyword evidence="7" id="KW-0496">Mitochondrion</keyword>
<dbReference type="GO" id="GO:0022857">
    <property type="term" value="F:transmembrane transporter activity"/>
    <property type="evidence" value="ECO:0007669"/>
    <property type="project" value="TreeGrafter"/>
</dbReference>
<comment type="subcellular location">
    <subcellularLocation>
        <location evidence="1">Mitochondrion membrane</location>
        <topology evidence="1">Multi-pass membrane protein</topology>
    </subcellularLocation>
</comment>
<reference evidence="12 13" key="1">
    <citation type="submission" date="2009-08" db="EMBL/GenBank/DDBJ databases">
        <title>The Genome Sequence of Spizellomyces punctatus strain DAOM BR117.</title>
        <authorList>
            <consortium name="The Broad Institute Genome Sequencing Platform"/>
            <person name="Russ C."/>
            <person name="Cuomo C."/>
            <person name="Shea T."/>
            <person name="Young S.K."/>
            <person name="Zeng Q."/>
            <person name="Koehrsen M."/>
            <person name="Haas B."/>
            <person name="Borodovsky M."/>
            <person name="Guigo R."/>
            <person name="Alvarado L."/>
            <person name="Berlin A."/>
            <person name="Bochicchio J."/>
            <person name="Borenstein D."/>
            <person name="Chapman S."/>
            <person name="Chen Z."/>
            <person name="Engels R."/>
            <person name="Freedman E."/>
            <person name="Gellesch M."/>
            <person name="Goldberg J."/>
            <person name="Griggs A."/>
            <person name="Gujja S."/>
            <person name="Heiman D."/>
            <person name="Hepburn T."/>
            <person name="Howarth C."/>
            <person name="Jen D."/>
            <person name="Larson L."/>
            <person name="Lewis B."/>
            <person name="Mehta T."/>
            <person name="Park D."/>
            <person name="Pearson M."/>
            <person name="Roberts A."/>
            <person name="Saif S."/>
            <person name="Shenoy N."/>
            <person name="Sisk P."/>
            <person name="Stolte C."/>
            <person name="Sykes S."/>
            <person name="Thomson T."/>
            <person name="Walk T."/>
            <person name="White J."/>
            <person name="Yandava C."/>
            <person name="Burger G."/>
            <person name="Gray M.W."/>
            <person name="Holland P.W.H."/>
            <person name="King N."/>
            <person name="Lang F.B.F."/>
            <person name="Roger A.J."/>
            <person name="Ruiz-Trillo I."/>
            <person name="Lander E."/>
            <person name="Nusbaum C."/>
        </authorList>
    </citation>
    <scope>NUCLEOTIDE SEQUENCE [LARGE SCALE GENOMIC DNA]</scope>
    <source>
        <strain evidence="12 13">DAOM BR117</strain>
    </source>
</reference>
<dbReference type="InterPro" id="IPR023395">
    <property type="entry name" value="MCP_dom_sf"/>
</dbReference>
<keyword evidence="4 9" id="KW-0812">Transmembrane</keyword>
<feature type="transmembrane region" description="Helical" evidence="11">
    <location>
        <begin position="127"/>
        <end position="148"/>
    </location>
</feature>
<keyword evidence="6 11" id="KW-1133">Transmembrane helix</keyword>
<keyword evidence="8 9" id="KW-0472">Membrane</keyword>
<feature type="repeat" description="Solcar" evidence="9">
    <location>
        <begin position="256"/>
        <end position="344"/>
    </location>
</feature>
<proteinExistence type="inferred from homology"/>
<dbReference type="PANTHER" id="PTHR45624">
    <property type="entry name" value="MITOCHONDRIAL BASIC AMINO ACIDS TRANSPORTER-RELATED"/>
    <property type="match status" value="1"/>
</dbReference>
<accession>A0A0L0H4T2</accession>
<dbReference type="PROSITE" id="PS50920">
    <property type="entry name" value="SOLCAR"/>
    <property type="match status" value="2"/>
</dbReference>
<dbReference type="Gene3D" id="1.50.40.10">
    <property type="entry name" value="Mitochondrial carrier domain"/>
    <property type="match status" value="1"/>
</dbReference>
<evidence type="ECO:0000256" key="9">
    <source>
        <dbReference type="PROSITE-ProRule" id="PRU00282"/>
    </source>
</evidence>
<dbReference type="Pfam" id="PF00153">
    <property type="entry name" value="Mito_carr"/>
    <property type="match status" value="2"/>
</dbReference>
<evidence type="ECO:0000313" key="12">
    <source>
        <dbReference type="EMBL" id="KNC96212.1"/>
    </source>
</evidence>
<dbReference type="InParanoid" id="A0A0L0H4T2"/>
<gene>
    <name evidence="12" type="ORF">SPPG_08365</name>
</gene>
<dbReference type="AlphaFoldDB" id="A0A0L0H4T2"/>
<dbReference type="InterPro" id="IPR050567">
    <property type="entry name" value="Mitochondrial_Carrier"/>
</dbReference>
<evidence type="ECO:0000256" key="10">
    <source>
        <dbReference type="RuleBase" id="RU000488"/>
    </source>
</evidence>
<evidence type="ECO:0000256" key="6">
    <source>
        <dbReference type="ARBA" id="ARBA00022989"/>
    </source>
</evidence>
<protein>
    <recommendedName>
        <fullName evidence="14">Mitochondrial carrier protein</fullName>
    </recommendedName>
</protein>
<evidence type="ECO:0000256" key="4">
    <source>
        <dbReference type="ARBA" id="ARBA00022692"/>
    </source>
</evidence>
<feature type="repeat" description="Solcar" evidence="9">
    <location>
        <begin position="153"/>
        <end position="246"/>
    </location>
</feature>
<evidence type="ECO:0000256" key="1">
    <source>
        <dbReference type="ARBA" id="ARBA00004225"/>
    </source>
</evidence>
<dbReference type="SUPFAM" id="SSF103506">
    <property type="entry name" value="Mitochondrial carrier"/>
    <property type="match status" value="1"/>
</dbReference>
<evidence type="ECO:0000313" key="13">
    <source>
        <dbReference type="Proteomes" id="UP000053201"/>
    </source>
</evidence>
<dbReference type="RefSeq" id="XP_016604252.1">
    <property type="nucleotide sequence ID" value="XM_016756524.1"/>
</dbReference>
<evidence type="ECO:0000256" key="11">
    <source>
        <dbReference type="SAM" id="Phobius"/>
    </source>
</evidence>